<protein>
    <recommendedName>
        <fullName evidence="1">GerMN domain-containing protein</fullName>
    </recommendedName>
</protein>
<dbReference type="InterPro" id="IPR019606">
    <property type="entry name" value="GerMN"/>
</dbReference>
<evidence type="ECO:0000313" key="2">
    <source>
        <dbReference type="EMBL" id="PIE32367.1"/>
    </source>
</evidence>
<feature type="domain" description="GerMN" evidence="1">
    <location>
        <begin position="98"/>
        <end position="187"/>
    </location>
</feature>
<dbReference type="SMART" id="SM00909">
    <property type="entry name" value="Germane"/>
    <property type="match status" value="1"/>
</dbReference>
<dbReference type="EMBL" id="PDSL01000050">
    <property type="protein sequence ID" value="PIE32367.1"/>
    <property type="molecule type" value="Genomic_DNA"/>
</dbReference>
<sequence>MGRRPPGWHLRCPVCHRAQRRGDRPVRRWALLVLVIAVTSACGIRPDAAPRPLSDDEGEIVVVANPSAATAAGAERIYLVAPGEERLLKSVPRTAVSRDDLIKVLLLGPNPDEQQAQYSSAIPPDTRLLSARSRGQLLVLDITEDITDLTGPALTQALAQIVYTATELDGIEAVQIDVDGTTVGWLTPTGETKTVLRVYDFPNAAATAQPDYPALPGDAT</sequence>
<comment type="caution">
    <text evidence="2">The sequence shown here is derived from an EMBL/GenBank/DDBJ whole genome shotgun (WGS) entry which is preliminary data.</text>
</comment>
<name>A0A2G6K9M1_9ACTN</name>
<dbReference type="AlphaFoldDB" id="A0A2G6K9M1"/>
<proteinExistence type="predicted"/>
<dbReference type="Proteomes" id="UP000230914">
    <property type="component" value="Unassembled WGS sequence"/>
</dbReference>
<gene>
    <name evidence="2" type="ORF">CSA55_03395</name>
</gene>
<evidence type="ECO:0000259" key="1">
    <source>
        <dbReference type="SMART" id="SM00909"/>
    </source>
</evidence>
<evidence type="ECO:0000313" key="3">
    <source>
        <dbReference type="Proteomes" id="UP000230914"/>
    </source>
</evidence>
<reference evidence="2 3" key="1">
    <citation type="submission" date="2017-10" db="EMBL/GenBank/DDBJ databases">
        <title>Novel microbial diversity and functional potential in the marine mammal oral microbiome.</title>
        <authorList>
            <person name="Dudek N.K."/>
            <person name="Sun C.L."/>
            <person name="Burstein D."/>
            <person name="Kantor R.S."/>
            <person name="Aliaga Goltsman D.S."/>
            <person name="Bik E.M."/>
            <person name="Thomas B.C."/>
            <person name="Banfield J.F."/>
            <person name="Relman D.A."/>
        </authorList>
    </citation>
    <scope>NUCLEOTIDE SEQUENCE [LARGE SCALE GENOMIC DNA]</scope>
    <source>
        <strain evidence="2">DOLJORAL78_61_10</strain>
    </source>
</reference>
<organism evidence="2 3">
    <name type="scientific">Ilumatobacter coccineus</name>
    <dbReference type="NCBI Taxonomy" id="467094"/>
    <lineage>
        <taxon>Bacteria</taxon>
        <taxon>Bacillati</taxon>
        <taxon>Actinomycetota</taxon>
        <taxon>Acidimicrobiia</taxon>
        <taxon>Acidimicrobiales</taxon>
        <taxon>Ilumatobacteraceae</taxon>
        <taxon>Ilumatobacter</taxon>
    </lineage>
</organism>
<dbReference type="Pfam" id="PF10646">
    <property type="entry name" value="Germane"/>
    <property type="match status" value="1"/>
</dbReference>
<accession>A0A2G6K9M1</accession>